<dbReference type="PANTHER" id="PTHR10083">
    <property type="entry name" value="KUNITZ-TYPE PROTEASE INHIBITOR-RELATED"/>
    <property type="match status" value="1"/>
</dbReference>
<name>A0AAU0QKK4_SINCU</name>
<dbReference type="GO" id="GO:0005615">
    <property type="term" value="C:extracellular space"/>
    <property type="evidence" value="ECO:0007669"/>
    <property type="project" value="TreeGrafter"/>
</dbReference>
<reference evidence="5" key="1">
    <citation type="submission" date="2023-04" db="EMBL/GenBank/DDBJ databases">
        <authorList>
            <person name="Jin C."/>
        </authorList>
    </citation>
    <scope>NUCLEOTIDE SEQUENCE</scope>
</reference>
<proteinExistence type="evidence at transcript level"/>
<keyword evidence="3" id="KW-0732">Signal</keyword>
<dbReference type="InterPro" id="IPR036880">
    <property type="entry name" value="Kunitz_BPTI_sf"/>
</dbReference>
<evidence type="ECO:0000256" key="3">
    <source>
        <dbReference type="SAM" id="SignalP"/>
    </source>
</evidence>
<dbReference type="EMBL" id="OQ799000">
    <property type="protein sequence ID" value="WPR62473.1"/>
    <property type="molecule type" value="mRNA"/>
</dbReference>
<feature type="chain" id="PRO_5043703733" evidence="3">
    <location>
        <begin position="25"/>
        <end position="141"/>
    </location>
</feature>
<dbReference type="Pfam" id="PF00014">
    <property type="entry name" value="Kunitz_BPTI"/>
    <property type="match status" value="2"/>
</dbReference>
<dbReference type="SMART" id="SM00131">
    <property type="entry name" value="KU"/>
    <property type="match status" value="2"/>
</dbReference>
<dbReference type="SUPFAM" id="SSF57362">
    <property type="entry name" value="BPTI-like"/>
    <property type="match status" value="2"/>
</dbReference>
<dbReference type="PROSITE" id="PS00280">
    <property type="entry name" value="BPTI_KUNITZ_1"/>
    <property type="match status" value="1"/>
</dbReference>
<dbReference type="FunFam" id="4.10.410.10:FF:000021">
    <property type="entry name" value="Serine protease inhibitor, putative"/>
    <property type="match status" value="2"/>
</dbReference>
<feature type="domain" description="BPTI/Kunitz inhibitor" evidence="4">
    <location>
        <begin position="30"/>
        <end position="80"/>
    </location>
</feature>
<dbReference type="InterPro" id="IPR002223">
    <property type="entry name" value="Kunitz_BPTI"/>
</dbReference>
<accession>A0AAU0QKK4</accession>
<dbReference type="AlphaFoldDB" id="A0AAU0QKK4"/>
<organism evidence="5">
    <name type="scientific">Sinohyriopsis cumingii</name>
    <name type="common">Triangle sail mussel</name>
    <name type="synonym">Hyriopsis cumingii</name>
    <dbReference type="NCBI Taxonomy" id="165450"/>
    <lineage>
        <taxon>Eukaryota</taxon>
        <taxon>Metazoa</taxon>
        <taxon>Spiralia</taxon>
        <taxon>Lophotrochozoa</taxon>
        <taxon>Mollusca</taxon>
        <taxon>Bivalvia</taxon>
        <taxon>Autobranchia</taxon>
        <taxon>Heteroconchia</taxon>
        <taxon>Palaeoheterodonta</taxon>
        <taxon>Unionida</taxon>
        <taxon>Unionoidea</taxon>
        <taxon>Unionidae</taxon>
        <taxon>Gonideinae</taxon>
        <taxon>Sinohyriopsis</taxon>
    </lineage>
</organism>
<dbReference type="InterPro" id="IPR020901">
    <property type="entry name" value="Prtase_inh_Kunz-CS"/>
</dbReference>
<dbReference type="CDD" id="cd00109">
    <property type="entry name" value="Kunitz-type"/>
    <property type="match status" value="2"/>
</dbReference>
<dbReference type="PANTHER" id="PTHR10083:SF374">
    <property type="entry name" value="BPTI_KUNITZ INHIBITOR DOMAIN-CONTAINING PROTEIN"/>
    <property type="match status" value="1"/>
</dbReference>
<feature type="signal peptide" evidence="3">
    <location>
        <begin position="1"/>
        <end position="24"/>
    </location>
</feature>
<evidence type="ECO:0000313" key="5">
    <source>
        <dbReference type="EMBL" id="WPR62473.1"/>
    </source>
</evidence>
<dbReference type="Gene3D" id="4.10.410.10">
    <property type="entry name" value="Pancreatic trypsin inhibitor Kunitz domain"/>
    <property type="match status" value="2"/>
</dbReference>
<protein>
    <submittedName>
        <fullName evidence="5">KuSPI</fullName>
    </submittedName>
</protein>
<dbReference type="InterPro" id="IPR050098">
    <property type="entry name" value="TFPI/VKTCI-like"/>
</dbReference>
<evidence type="ECO:0000256" key="1">
    <source>
        <dbReference type="ARBA" id="ARBA00022690"/>
    </source>
</evidence>
<evidence type="ECO:0000259" key="4">
    <source>
        <dbReference type="PROSITE" id="PS50279"/>
    </source>
</evidence>
<sequence>MEMQRLCILVIVLVTLFLNNQASGIQQDPCLQPKVIGPCKAAIRRYYFDKIMGKCQLFYYGGCQGNANNFETLSSCQRQCECNLPKDSGQCLAYFPRYFYNSKSGQCEQFIYGGCGGNENNFKTLADCQAICESTRYKDTN</sequence>
<keyword evidence="2" id="KW-1015">Disulfide bond</keyword>
<dbReference type="GO" id="GO:0004867">
    <property type="term" value="F:serine-type endopeptidase inhibitor activity"/>
    <property type="evidence" value="ECO:0007669"/>
    <property type="project" value="InterPro"/>
</dbReference>
<dbReference type="PRINTS" id="PR00759">
    <property type="entry name" value="BASICPTASE"/>
</dbReference>
<dbReference type="PROSITE" id="PS50279">
    <property type="entry name" value="BPTI_KUNITZ_2"/>
    <property type="match status" value="2"/>
</dbReference>
<evidence type="ECO:0000256" key="2">
    <source>
        <dbReference type="ARBA" id="ARBA00023157"/>
    </source>
</evidence>
<keyword evidence="1" id="KW-0646">Protease inhibitor</keyword>
<feature type="domain" description="BPTI/Kunitz inhibitor" evidence="4">
    <location>
        <begin position="82"/>
        <end position="132"/>
    </location>
</feature>
<dbReference type="SMR" id="A0AAU0QKK4"/>